<feature type="compositionally biased region" description="Pro residues" evidence="1">
    <location>
        <begin position="42"/>
        <end position="60"/>
    </location>
</feature>
<keyword evidence="5" id="KW-1185">Reference proteome</keyword>
<dbReference type="Pfam" id="PF06232">
    <property type="entry name" value="ATS3"/>
    <property type="match status" value="1"/>
</dbReference>
<dbReference type="AlphaFoldDB" id="A0A2P6TQZ3"/>
<evidence type="ECO:0000256" key="1">
    <source>
        <dbReference type="SAM" id="MobiDB-lite"/>
    </source>
</evidence>
<dbReference type="Pfam" id="PF01764">
    <property type="entry name" value="Lipase_3"/>
    <property type="match status" value="1"/>
</dbReference>
<dbReference type="Gene3D" id="3.40.50.1820">
    <property type="entry name" value="alpha/beta hydrolase"/>
    <property type="match status" value="1"/>
</dbReference>
<dbReference type="Gene3D" id="2.60.60.20">
    <property type="entry name" value="PLAT/LH2 domain"/>
    <property type="match status" value="1"/>
</dbReference>
<dbReference type="InterPro" id="IPR029058">
    <property type="entry name" value="AB_hydrolase_fold"/>
</dbReference>
<gene>
    <name evidence="4" type="ORF">C2E21_4757</name>
</gene>
<dbReference type="InterPro" id="IPR036392">
    <property type="entry name" value="PLAT/LH2_dom_sf"/>
</dbReference>
<sequence>MWRRRHAVQPAEAQECPAAFPQLWAGFVHAFVDALHAQGPAAPRPPHAQPGAAHPPQPPLALPAVPRLVAVGDLHGDLGKARRAFRLAGLIDAQDRWAGGTTTVVQVGDLLDRGDHELLLLFWLERLQRQAAAAGGAIHVLNGNHESMNVAGQYRYVTRGAMHSFRDWLHHHTLEAAMKARCGCAASAAQLHRLLRHQREHTHGHHTHPERPEAGARTAALEPGGAVTRRFFAPNPVVLQVGSTVFAHGGVLRHHVDYGLERMNREAQEWMLSGRADKKPKFLSGRTAVVWSRHYSAHDNDRCDCEQLAEVLGRVPGAQRMVVGHTIQEGGITSACQGRVLRIDVGLSRGCGDGSPEVLEILDDRVVRRLSEVQQENVAPVQQQGMAPAPMASRSLVAVAIVLLAVQTALAQQCGTERTAAQEAACPDDAFVPKSCRSALMGSSTAYRAYVAAWMASVAYDKADGVSWETAARRELARWRFSDIRFGAQGGIEFFVADAPDNVYLVFRGTDMNQAIDWKTNLRTEFITVTGLGQVHKGFWQAFTAVHEAFKDIVTDFRAGRKGIVYAGHSLGAAIATLAAASRQYRDKGSVANVFTFGSPKVGDATWAASYSNLGLDQLTFRYVNDRDPVALVPPGGSIGYRHVGRERRMFSSSSGDCKADTALVCPSGSKQYLADGILGKLADAACNGNGFVIGAANIFADLFTDISFSASDLLAAEPGICCADLKQHDMPVYSQRLRGGCMDACDRLIDCSCRQDEPQSSSTAAPSPAGATDLVLPSHMEGVSADMLEPVQEPQKPSHPDTASYRVVVQTSCALFAGTTAYLEVLVRDGDGRQFRSGYLDGPGKEFQQCNKDVFDVGTGNWVELSTITMQVYFKSRALFAGGWQPGWIQVIQNPGDSDNRRTSDGFCYGGKLSDAGWYTLSRCSSV</sequence>
<reference evidence="4 5" key="1">
    <citation type="journal article" date="2018" name="Plant J.">
        <title>Genome sequences of Chlorella sorokiniana UTEX 1602 and Micractinium conductrix SAG 241.80: implications to maltose excretion by a green alga.</title>
        <authorList>
            <person name="Arriola M.B."/>
            <person name="Velmurugan N."/>
            <person name="Zhang Y."/>
            <person name="Plunkett M.H."/>
            <person name="Hondzo H."/>
            <person name="Barney B.M."/>
        </authorList>
    </citation>
    <scope>NUCLEOTIDE SEQUENCE [LARGE SCALE GENOMIC DNA]</scope>
    <source>
        <strain evidence="5">UTEX 1602</strain>
    </source>
</reference>
<feature type="region of interest" description="Disordered" evidence="1">
    <location>
        <begin position="38"/>
        <end position="60"/>
    </location>
</feature>
<dbReference type="PANTHER" id="PTHR47680">
    <property type="entry name" value="SHEWANELLA-LIKE PROTEIN PHOSPHATASE 2"/>
    <property type="match status" value="1"/>
</dbReference>
<dbReference type="STRING" id="3076.A0A2P6TQZ3"/>
<dbReference type="InterPro" id="IPR002921">
    <property type="entry name" value="Fungal_lipase-type"/>
</dbReference>
<evidence type="ECO:0000313" key="4">
    <source>
        <dbReference type="EMBL" id="PRW56463.1"/>
    </source>
</evidence>
<dbReference type="InterPro" id="IPR029052">
    <property type="entry name" value="Metallo-depent_PP-like"/>
</dbReference>
<dbReference type="PANTHER" id="PTHR47680:SF2">
    <property type="entry name" value="SHEWANELLA-LIKE PROTEIN PHOSPHATASE 2"/>
    <property type="match status" value="1"/>
</dbReference>
<dbReference type="InterPro" id="IPR010417">
    <property type="entry name" value="Embryo-specific_ATS3"/>
</dbReference>
<dbReference type="SUPFAM" id="SSF53474">
    <property type="entry name" value="alpha/beta-Hydrolases"/>
    <property type="match status" value="1"/>
</dbReference>
<comment type="caution">
    <text evidence="4">The sequence shown here is derived from an EMBL/GenBank/DDBJ whole genome shotgun (WGS) entry which is preliminary data.</text>
</comment>
<dbReference type="Proteomes" id="UP000239899">
    <property type="component" value="Unassembled WGS sequence"/>
</dbReference>
<dbReference type="EMBL" id="LHPG02000008">
    <property type="protein sequence ID" value="PRW56463.1"/>
    <property type="molecule type" value="Genomic_DNA"/>
</dbReference>
<protein>
    <submittedName>
        <fullName evidence="4">Shewanella phosphatase 2</fullName>
    </submittedName>
</protein>
<proteinExistence type="predicted"/>
<name>A0A2P6TQZ3_CHLSO</name>
<evidence type="ECO:0000259" key="3">
    <source>
        <dbReference type="Pfam" id="PF01764"/>
    </source>
</evidence>
<feature type="domain" description="Fungal lipase-type" evidence="3">
    <location>
        <begin position="504"/>
        <end position="635"/>
    </location>
</feature>
<evidence type="ECO:0000259" key="2">
    <source>
        <dbReference type="Pfam" id="PF00149"/>
    </source>
</evidence>
<dbReference type="InterPro" id="IPR004843">
    <property type="entry name" value="Calcineurin-like_PHP"/>
</dbReference>
<dbReference type="SUPFAM" id="SSF49723">
    <property type="entry name" value="Lipase/lipooxygenase domain (PLAT/LH2 domain)"/>
    <property type="match status" value="1"/>
</dbReference>
<feature type="domain" description="Calcineurin-like phosphoesterase" evidence="2">
    <location>
        <begin position="67"/>
        <end position="231"/>
    </location>
</feature>
<dbReference type="Pfam" id="PF00149">
    <property type="entry name" value="Metallophos"/>
    <property type="match status" value="1"/>
</dbReference>
<dbReference type="GO" id="GO:0006629">
    <property type="term" value="P:lipid metabolic process"/>
    <property type="evidence" value="ECO:0007669"/>
    <property type="project" value="InterPro"/>
</dbReference>
<accession>A0A2P6TQZ3</accession>
<dbReference type="Gene3D" id="3.60.21.10">
    <property type="match status" value="1"/>
</dbReference>
<evidence type="ECO:0000313" key="5">
    <source>
        <dbReference type="Proteomes" id="UP000239899"/>
    </source>
</evidence>
<dbReference type="CDD" id="cd00519">
    <property type="entry name" value="Lipase_3"/>
    <property type="match status" value="1"/>
</dbReference>
<dbReference type="GO" id="GO:0016787">
    <property type="term" value="F:hydrolase activity"/>
    <property type="evidence" value="ECO:0007669"/>
    <property type="project" value="InterPro"/>
</dbReference>
<dbReference type="OrthoDB" id="5976022at2759"/>
<dbReference type="SUPFAM" id="SSF56300">
    <property type="entry name" value="Metallo-dependent phosphatases"/>
    <property type="match status" value="1"/>
</dbReference>
<organism evidence="4 5">
    <name type="scientific">Chlorella sorokiniana</name>
    <name type="common">Freshwater green alga</name>
    <dbReference type="NCBI Taxonomy" id="3076"/>
    <lineage>
        <taxon>Eukaryota</taxon>
        <taxon>Viridiplantae</taxon>
        <taxon>Chlorophyta</taxon>
        <taxon>core chlorophytes</taxon>
        <taxon>Trebouxiophyceae</taxon>
        <taxon>Chlorellales</taxon>
        <taxon>Chlorellaceae</taxon>
        <taxon>Chlorella clade</taxon>
        <taxon>Chlorella</taxon>
    </lineage>
</organism>